<dbReference type="GO" id="GO:0008374">
    <property type="term" value="F:O-acyltransferase activity"/>
    <property type="evidence" value="ECO:0007669"/>
    <property type="project" value="TreeGrafter"/>
</dbReference>
<dbReference type="InterPro" id="IPR002123">
    <property type="entry name" value="Plipid/glycerol_acylTrfase"/>
</dbReference>
<dbReference type="PANTHER" id="PTHR12497">
    <property type="entry name" value="TAZ PROTEIN TAFAZZIN"/>
    <property type="match status" value="1"/>
</dbReference>
<evidence type="ECO:0000256" key="2">
    <source>
        <dbReference type="ARBA" id="ARBA00010524"/>
    </source>
</evidence>
<evidence type="ECO:0000256" key="3">
    <source>
        <dbReference type="ARBA" id="ARBA00022679"/>
    </source>
</evidence>
<comment type="catalytic activity">
    <reaction evidence="11">
        <text>1'-[1,2-diacyl-sn-glycero-3-phospho],3'-[1-acyl-sn-glycero-3-phospho]-glycerol + a 1,2-diacyl-sn-glycero-3-phosphocholine = a cardiolipin + a 1-acyl-sn-glycero-3-phosphocholine</text>
        <dbReference type="Rhea" id="RHEA:33731"/>
        <dbReference type="ChEBI" id="CHEBI:57643"/>
        <dbReference type="ChEBI" id="CHEBI:58168"/>
        <dbReference type="ChEBI" id="CHEBI:62237"/>
        <dbReference type="ChEBI" id="CHEBI:64743"/>
    </reaction>
    <physiologicalReaction direction="left-to-right" evidence="11">
        <dbReference type="Rhea" id="RHEA:33732"/>
    </physiologicalReaction>
    <physiologicalReaction direction="right-to-left" evidence="11">
        <dbReference type="Rhea" id="RHEA:33733"/>
    </physiologicalReaction>
</comment>
<dbReference type="GO" id="GO:0006644">
    <property type="term" value="P:phospholipid metabolic process"/>
    <property type="evidence" value="ECO:0007669"/>
    <property type="project" value="InterPro"/>
</dbReference>
<evidence type="ECO:0000259" key="13">
    <source>
        <dbReference type="SMART" id="SM00563"/>
    </source>
</evidence>
<dbReference type="OrthoDB" id="193467at2759"/>
<dbReference type="VEuPathDB" id="FungiDB:H257_10139"/>
<dbReference type="GO" id="GO:0005741">
    <property type="term" value="C:mitochondrial outer membrane"/>
    <property type="evidence" value="ECO:0007669"/>
    <property type="project" value="UniProtKB-SubCell"/>
</dbReference>
<dbReference type="EMBL" id="KI913139">
    <property type="protein sequence ID" value="ETV75768.1"/>
    <property type="molecule type" value="Genomic_DNA"/>
</dbReference>
<dbReference type="GeneID" id="20812135"/>
<keyword evidence="7" id="KW-0496">Mitochondrion</keyword>
<evidence type="ECO:0000256" key="5">
    <source>
        <dbReference type="ARBA" id="ARBA00022792"/>
    </source>
</evidence>
<dbReference type="SMART" id="SM00563">
    <property type="entry name" value="PlsC"/>
    <property type="match status" value="1"/>
</dbReference>
<evidence type="ECO:0000256" key="6">
    <source>
        <dbReference type="ARBA" id="ARBA00023098"/>
    </source>
</evidence>
<dbReference type="GO" id="GO:0005743">
    <property type="term" value="C:mitochondrial inner membrane"/>
    <property type="evidence" value="ECO:0007669"/>
    <property type="project" value="UniProtKB-SubCell"/>
</dbReference>
<protein>
    <recommendedName>
        <fullName evidence="12">Tafazzin family protein</fullName>
    </recommendedName>
</protein>
<evidence type="ECO:0000256" key="12">
    <source>
        <dbReference type="RuleBase" id="RU365062"/>
    </source>
</evidence>
<dbReference type="PANTHER" id="PTHR12497:SF0">
    <property type="entry name" value="TAFAZZIN"/>
    <property type="match status" value="1"/>
</dbReference>
<feature type="domain" description="Phospholipid/glycerol acyltransferase" evidence="13">
    <location>
        <begin position="102"/>
        <end position="238"/>
    </location>
</feature>
<dbReference type="PRINTS" id="PR00979">
    <property type="entry name" value="TAFAZZIN"/>
</dbReference>
<evidence type="ECO:0000256" key="4">
    <source>
        <dbReference type="ARBA" id="ARBA00022787"/>
    </source>
</evidence>
<sequence>MAVRQVFRAAGAGAGVAVAIGTAALYIDAPIADNDDETFREHRISHPRDRFPAFVSAAARLVLFYPTTLVAKVYLGKLNNFTCRNEETLEKWVLSRPDHRALITVTNHSATVDDPAVLAAMLPWSCARPSLSRWSICSQEYCYAKGPLLSTIFFGSKTLPIKRGAGIDHPFLQDLFQRVQDGDWVHIFPEGKIVQGGGLGGRDGPDAATIGRLKWGVGKLIARAEITPVVLPIYHVGMDKVMPQTPDHKLKSIVPRLGQRVHVLVGSPIYFDDLFKKYEADRRQGVQVRRPPNFYSHRPIYFLRHGLGRRVHVGKRRGREEAVLGHHAAHRAGAFGAGEEVLCRLGQCPNNLCIDDIKIDMC</sequence>
<keyword evidence="5" id="KW-0999">Mitochondrion inner membrane</keyword>
<keyword evidence="9" id="KW-0012">Acyltransferase</keyword>
<dbReference type="RefSeq" id="XP_009834899.1">
    <property type="nucleotide sequence ID" value="XM_009836597.1"/>
</dbReference>
<comment type="subcellular location">
    <subcellularLocation>
        <location evidence="1">Mitochondrion inner membrane</location>
        <topology evidence="1">Peripheral membrane protein</topology>
        <orientation evidence="1">Intermembrane side</orientation>
    </subcellularLocation>
    <subcellularLocation>
        <location evidence="10">Mitochondrion outer membrane</location>
        <topology evidence="10">Peripheral membrane protein</topology>
        <orientation evidence="10">Intermembrane side</orientation>
    </subcellularLocation>
</comment>
<dbReference type="InterPro" id="IPR000872">
    <property type="entry name" value="Tafazzin"/>
</dbReference>
<name>W4G9Y7_APHAT</name>
<reference evidence="14" key="1">
    <citation type="submission" date="2013-12" db="EMBL/GenBank/DDBJ databases">
        <title>The Genome Sequence of Aphanomyces astaci APO3.</title>
        <authorList>
            <consortium name="The Broad Institute Genomics Platform"/>
            <person name="Russ C."/>
            <person name="Tyler B."/>
            <person name="van West P."/>
            <person name="Dieguez-Uribeondo J."/>
            <person name="Young S.K."/>
            <person name="Zeng Q."/>
            <person name="Gargeya S."/>
            <person name="Fitzgerald M."/>
            <person name="Abouelleil A."/>
            <person name="Alvarado L."/>
            <person name="Chapman S.B."/>
            <person name="Gainer-Dewar J."/>
            <person name="Goldberg J."/>
            <person name="Griggs A."/>
            <person name="Gujja S."/>
            <person name="Hansen M."/>
            <person name="Howarth C."/>
            <person name="Imamovic A."/>
            <person name="Ireland A."/>
            <person name="Larimer J."/>
            <person name="McCowan C."/>
            <person name="Murphy C."/>
            <person name="Pearson M."/>
            <person name="Poon T.W."/>
            <person name="Priest M."/>
            <person name="Roberts A."/>
            <person name="Saif S."/>
            <person name="Shea T."/>
            <person name="Sykes S."/>
            <person name="Wortman J."/>
            <person name="Nusbaum C."/>
            <person name="Birren B."/>
        </authorList>
    </citation>
    <scope>NUCLEOTIDE SEQUENCE [LARGE SCALE GENOMIC DNA]</scope>
    <source>
        <strain evidence="14">APO3</strain>
    </source>
</reference>
<comment type="similarity">
    <text evidence="2 12">Belongs to the taffazin family.</text>
</comment>
<dbReference type="SUPFAM" id="SSF69593">
    <property type="entry name" value="Glycerol-3-phosphate (1)-acyltransferase"/>
    <property type="match status" value="1"/>
</dbReference>
<evidence type="ECO:0000256" key="11">
    <source>
        <dbReference type="ARBA" id="ARBA00047906"/>
    </source>
</evidence>
<gene>
    <name evidence="14" type="ORF">H257_10139</name>
</gene>
<keyword evidence="4" id="KW-1000">Mitochondrion outer membrane</keyword>
<organism evidence="14">
    <name type="scientific">Aphanomyces astaci</name>
    <name type="common">Crayfish plague agent</name>
    <dbReference type="NCBI Taxonomy" id="112090"/>
    <lineage>
        <taxon>Eukaryota</taxon>
        <taxon>Sar</taxon>
        <taxon>Stramenopiles</taxon>
        <taxon>Oomycota</taxon>
        <taxon>Saprolegniomycetes</taxon>
        <taxon>Saprolegniales</taxon>
        <taxon>Verrucalvaceae</taxon>
        <taxon>Aphanomyces</taxon>
    </lineage>
</organism>
<dbReference type="AlphaFoldDB" id="W4G9Y7"/>
<dbReference type="Pfam" id="PF01553">
    <property type="entry name" value="Acyltransferase"/>
    <property type="match status" value="1"/>
</dbReference>
<evidence type="ECO:0000256" key="1">
    <source>
        <dbReference type="ARBA" id="ARBA00004137"/>
    </source>
</evidence>
<evidence type="ECO:0000313" key="14">
    <source>
        <dbReference type="EMBL" id="ETV75768.1"/>
    </source>
</evidence>
<accession>W4G9Y7</accession>
<evidence type="ECO:0000256" key="9">
    <source>
        <dbReference type="ARBA" id="ARBA00023315"/>
    </source>
</evidence>
<keyword evidence="6" id="KW-0443">Lipid metabolism</keyword>
<evidence type="ECO:0000256" key="10">
    <source>
        <dbReference type="ARBA" id="ARBA00024323"/>
    </source>
</evidence>
<keyword evidence="8" id="KW-0472">Membrane</keyword>
<dbReference type="STRING" id="112090.W4G9Y7"/>
<keyword evidence="3" id="KW-0808">Transferase</keyword>
<dbReference type="CDD" id="cd07989">
    <property type="entry name" value="LPLAT_AGPAT-like"/>
    <property type="match status" value="1"/>
</dbReference>
<evidence type="ECO:0000256" key="7">
    <source>
        <dbReference type="ARBA" id="ARBA00023128"/>
    </source>
</evidence>
<evidence type="ECO:0000256" key="8">
    <source>
        <dbReference type="ARBA" id="ARBA00023136"/>
    </source>
</evidence>
<proteinExistence type="inferred from homology"/>